<gene>
    <name evidence="1" type="ORF">BHAOGJBA_1250</name>
</gene>
<sequence>MIQEGLAHGLCRIEEIDGVPTPTLADVPAGVPVPGGTSGLVLHVFEHAAEAAAFAAGSALHPGGTVRAIQGVAGAERVVLVWPWADSAGADVRDGVGLTDHGGAEVQRAHAIWRRLAVAVPAPFTFGIASGGSAELVLGPRRFALDVSHGEVVARTDYAANDKRVSTAIACDWTTSALDFLAKDRALRINFDPERFFALLPRLVRVDELLAGEESRDAAAVLNEQVRKDPEHCRVVELMLTGWRLSSTHHTAALVPPPGSEARMRRVGGGFLNRLVDADLIRKPRHAEGRNALYAFAYEVGSLDGTAVRRPDPQGSR</sequence>
<evidence type="ECO:0000313" key="2">
    <source>
        <dbReference type="Proteomes" id="UP001055247"/>
    </source>
</evidence>
<comment type="caution">
    <text evidence="1">The sequence shown here is derived from an EMBL/GenBank/DDBJ whole genome shotgun (WGS) entry which is preliminary data.</text>
</comment>
<accession>A0AAV4ZI94</accession>
<reference evidence="1" key="2">
    <citation type="submission" date="2021-08" db="EMBL/GenBank/DDBJ databases">
        <authorList>
            <person name="Tani A."/>
            <person name="Ola A."/>
            <person name="Ogura Y."/>
            <person name="Katsura K."/>
            <person name="Hayashi T."/>
        </authorList>
    </citation>
    <scope>NUCLEOTIDE SEQUENCE</scope>
    <source>
        <strain evidence="1">DSM 16372</strain>
    </source>
</reference>
<name>A0AAV4ZI94_9HYPH</name>
<dbReference type="EMBL" id="BPQO01000004">
    <property type="protein sequence ID" value="GJD87745.1"/>
    <property type="molecule type" value="Genomic_DNA"/>
</dbReference>
<organism evidence="1 2">
    <name type="scientific">Methylobacterium hispanicum</name>
    <dbReference type="NCBI Taxonomy" id="270350"/>
    <lineage>
        <taxon>Bacteria</taxon>
        <taxon>Pseudomonadati</taxon>
        <taxon>Pseudomonadota</taxon>
        <taxon>Alphaproteobacteria</taxon>
        <taxon>Hyphomicrobiales</taxon>
        <taxon>Methylobacteriaceae</taxon>
        <taxon>Methylobacterium</taxon>
    </lineage>
</organism>
<evidence type="ECO:0000313" key="1">
    <source>
        <dbReference type="EMBL" id="GJD87745.1"/>
    </source>
</evidence>
<keyword evidence="2" id="KW-1185">Reference proteome</keyword>
<protein>
    <submittedName>
        <fullName evidence="1">Uncharacterized protein</fullName>
    </submittedName>
</protein>
<dbReference type="Proteomes" id="UP001055247">
    <property type="component" value="Unassembled WGS sequence"/>
</dbReference>
<dbReference type="AlphaFoldDB" id="A0AAV4ZI94"/>
<proteinExistence type="predicted"/>
<dbReference type="RefSeq" id="WP_238229741.1">
    <property type="nucleotide sequence ID" value="NZ_BPQO01000004.1"/>
</dbReference>
<reference evidence="1" key="1">
    <citation type="journal article" date="2016" name="Front. Microbiol.">
        <title>Genome Sequence of the Piezophilic, Mesophilic Sulfate-Reducing Bacterium Desulfovibrio indicus J2T.</title>
        <authorList>
            <person name="Cao J."/>
            <person name="Maignien L."/>
            <person name="Shao Z."/>
            <person name="Alain K."/>
            <person name="Jebbar M."/>
        </authorList>
    </citation>
    <scope>NUCLEOTIDE SEQUENCE</scope>
    <source>
        <strain evidence="1">DSM 16372</strain>
    </source>
</reference>